<keyword evidence="2" id="KW-1185">Reference proteome</keyword>
<reference evidence="1 2" key="1">
    <citation type="journal article" date="2013" name="J. Microbiol. Biotechnol.">
        <title>Novosphingobium ginsenosidimutans sp. nov., with the ability to convert ginsenoside.</title>
        <authorList>
            <person name="Kim J.K."/>
            <person name="He D."/>
            <person name="Liu Q.M."/>
            <person name="Park H.Y."/>
            <person name="Jung M.S."/>
            <person name="Yoon M.H."/>
            <person name="Kim S.C."/>
            <person name="Im W.T."/>
        </authorList>
    </citation>
    <scope>NUCLEOTIDE SEQUENCE [LARGE SCALE GENOMIC DNA]</scope>
    <source>
        <strain evidence="1 2">FW-6</strain>
    </source>
</reference>
<dbReference type="AlphaFoldDB" id="A0A5B8S3J3"/>
<protein>
    <submittedName>
        <fullName evidence="1">Glycosyltransferase family 4 protein</fullName>
    </submittedName>
</protein>
<name>A0A5B8S3J3_9SPHN</name>
<evidence type="ECO:0000313" key="1">
    <source>
        <dbReference type="EMBL" id="QEA16096.1"/>
    </source>
</evidence>
<dbReference type="CDD" id="cd03801">
    <property type="entry name" value="GT4_PimA-like"/>
    <property type="match status" value="1"/>
</dbReference>
<dbReference type="KEGG" id="ngf:FRF71_08080"/>
<accession>A0A5B8S3J3</accession>
<dbReference type="PANTHER" id="PTHR12526">
    <property type="entry name" value="GLYCOSYLTRANSFERASE"/>
    <property type="match status" value="1"/>
</dbReference>
<evidence type="ECO:0000313" key="2">
    <source>
        <dbReference type="Proteomes" id="UP000321172"/>
    </source>
</evidence>
<dbReference type="EMBL" id="CP042345">
    <property type="protein sequence ID" value="QEA16096.1"/>
    <property type="molecule type" value="Genomic_DNA"/>
</dbReference>
<dbReference type="Gene3D" id="3.40.50.2000">
    <property type="entry name" value="Glycogen Phosphorylase B"/>
    <property type="match status" value="2"/>
</dbReference>
<dbReference type="OrthoDB" id="9790710at2"/>
<dbReference type="Proteomes" id="UP000321172">
    <property type="component" value="Chromosome"/>
</dbReference>
<organism evidence="1 2">
    <name type="scientific">Novosphingobium ginsenosidimutans</name>
    <dbReference type="NCBI Taxonomy" id="1176536"/>
    <lineage>
        <taxon>Bacteria</taxon>
        <taxon>Pseudomonadati</taxon>
        <taxon>Pseudomonadota</taxon>
        <taxon>Alphaproteobacteria</taxon>
        <taxon>Sphingomonadales</taxon>
        <taxon>Sphingomonadaceae</taxon>
        <taxon>Novosphingobium</taxon>
    </lineage>
</organism>
<dbReference type="PANTHER" id="PTHR12526:SF635">
    <property type="entry name" value="GLYCOSYL TRANSFERASE GROUP 1"/>
    <property type="match status" value="1"/>
</dbReference>
<dbReference type="SUPFAM" id="SSF53756">
    <property type="entry name" value="UDP-Glycosyltransferase/glycogen phosphorylase"/>
    <property type="match status" value="1"/>
</dbReference>
<sequence length="332" mass="35260">MRILIYSQSFAPAIGGMESLARVLAEEFARLGHRPTVATETAGQKDFPYPIVRRPSAFELLRLARRADVILSLPLSLKRLPVLAAAGRPVVIAHPIKISPAGRFDWRAKTKLQIAKRFPGIVPSHYLAEHFPGSVVIGNPYDAATFDLGRSNPKAKRGGIVHAGRLIPGKGAQVLIDAFARIAAKFPDEQLTIIGEGPARPTLEALIARHGLGDRVKLVGERQPAAVAPLLAQARIMAVPTLDEEAFGIVALEGLASGCRLIVANLGGLPEATGNLALTHAPGDEVGLARCISAVLSEEAPPPSAAALETHLARFTPEAVATRYIKLFEGLS</sequence>
<keyword evidence="1" id="KW-0808">Transferase</keyword>
<gene>
    <name evidence="1" type="ORF">FRF71_08080</name>
</gene>
<dbReference type="Pfam" id="PF13692">
    <property type="entry name" value="Glyco_trans_1_4"/>
    <property type="match status" value="1"/>
</dbReference>
<dbReference type="GO" id="GO:0016757">
    <property type="term" value="F:glycosyltransferase activity"/>
    <property type="evidence" value="ECO:0007669"/>
    <property type="project" value="TreeGrafter"/>
</dbReference>
<proteinExistence type="predicted"/>